<evidence type="ECO:0000313" key="11">
    <source>
        <dbReference type="Proteomes" id="UP001153678"/>
    </source>
</evidence>
<keyword evidence="7" id="KW-0539">Nucleus</keyword>
<organism evidence="10 11">
    <name type="scientific">Funneliformis geosporum</name>
    <dbReference type="NCBI Taxonomy" id="1117311"/>
    <lineage>
        <taxon>Eukaryota</taxon>
        <taxon>Fungi</taxon>
        <taxon>Fungi incertae sedis</taxon>
        <taxon>Mucoromycota</taxon>
        <taxon>Glomeromycotina</taxon>
        <taxon>Glomeromycetes</taxon>
        <taxon>Glomerales</taxon>
        <taxon>Glomeraceae</taxon>
        <taxon>Funneliformis</taxon>
    </lineage>
</organism>
<evidence type="ECO:0000256" key="8">
    <source>
        <dbReference type="SAM" id="MobiDB-lite"/>
    </source>
</evidence>
<dbReference type="CDD" id="cd14686">
    <property type="entry name" value="bZIP"/>
    <property type="match status" value="1"/>
</dbReference>
<dbReference type="SUPFAM" id="SSF57959">
    <property type="entry name" value="Leucine zipper domain"/>
    <property type="match status" value="1"/>
</dbReference>
<dbReference type="GO" id="GO:0005634">
    <property type="term" value="C:nucleus"/>
    <property type="evidence" value="ECO:0007669"/>
    <property type="project" value="UniProtKB-SubCell"/>
</dbReference>
<evidence type="ECO:0000256" key="5">
    <source>
        <dbReference type="ARBA" id="ARBA00023163"/>
    </source>
</evidence>
<dbReference type="Proteomes" id="UP001153678">
    <property type="component" value="Unassembled WGS sequence"/>
</dbReference>
<sequence>MSSTNSSPTEHHITSRTWNSEGMVISNISGETGISQLMETATFIYPINLSASTNESKNTTESQQSNIASLPQNSIFPYDFICVEELRKLAEVSNQIYSSTSNTSNSTLPVVDHVPTTSTKSIQPASFNSSASSPISEIDGSERSSSSYFTNEENNNKKSIGGRKRKVESLEEKEQRQRDRILRNRHAAQMSRDKKRRQMADLESQNIMLKDENSHLSTRLKVVEEENIALSEKLDTISAQLVDIQSHIAVSEMTKVLLGGVCGSAASAALESDSLALNDGKEGNITFNGNEILESSSRVLQEVPAAARQDVEPLRDVVTNPFFSDLDAFNTSTESAISDLLDSFLDYDWSAEELSSIGRSDGIC</sequence>
<feature type="compositionally biased region" description="Low complexity" evidence="8">
    <location>
        <begin position="121"/>
        <end position="147"/>
    </location>
</feature>
<comment type="caution">
    <text evidence="10">The sequence shown here is derived from an EMBL/GenBank/DDBJ whole genome shotgun (WGS) entry which is preliminary data.</text>
</comment>
<feature type="domain" description="BZIP" evidence="9">
    <location>
        <begin position="174"/>
        <end position="237"/>
    </location>
</feature>
<feature type="compositionally biased region" description="Low complexity" evidence="8">
    <location>
        <begin position="98"/>
        <end position="107"/>
    </location>
</feature>
<feature type="compositionally biased region" description="Basic and acidic residues" evidence="8">
    <location>
        <begin position="167"/>
        <end position="182"/>
    </location>
</feature>
<evidence type="ECO:0000256" key="2">
    <source>
        <dbReference type="ARBA" id="ARBA00007163"/>
    </source>
</evidence>
<dbReference type="GO" id="GO:0000981">
    <property type="term" value="F:DNA-binding transcription factor activity, RNA polymerase II-specific"/>
    <property type="evidence" value="ECO:0007669"/>
    <property type="project" value="InterPro"/>
</dbReference>
<dbReference type="InterPro" id="IPR044280">
    <property type="entry name" value="Hac1/HY5"/>
</dbReference>
<protein>
    <submittedName>
        <fullName evidence="10">13517_t:CDS:1</fullName>
    </submittedName>
</protein>
<name>A0A9W4WW45_9GLOM</name>
<dbReference type="InterPro" id="IPR004827">
    <property type="entry name" value="bZIP"/>
</dbReference>
<dbReference type="EMBL" id="CAMKVN010000444">
    <property type="protein sequence ID" value="CAI2168006.1"/>
    <property type="molecule type" value="Genomic_DNA"/>
</dbReference>
<dbReference type="PANTHER" id="PTHR46714:SF6">
    <property type="entry name" value="TRANSCRIPTIONAL ACTIVATOR HAC1"/>
    <property type="match status" value="1"/>
</dbReference>
<evidence type="ECO:0000256" key="3">
    <source>
        <dbReference type="ARBA" id="ARBA00023015"/>
    </source>
</evidence>
<evidence type="ECO:0000256" key="4">
    <source>
        <dbReference type="ARBA" id="ARBA00023125"/>
    </source>
</evidence>
<comment type="similarity">
    <text evidence="2">Belongs to the bZIP family.</text>
</comment>
<keyword evidence="4" id="KW-0238">DNA-binding</keyword>
<keyword evidence="5" id="KW-0804">Transcription</keyword>
<dbReference type="GO" id="GO:0006986">
    <property type="term" value="P:response to unfolded protein"/>
    <property type="evidence" value="ECO:0007669"/>
    <property type="project" value="UniProtKB-KW"/>
</dbReference>
<reference evidence="10" key="1">
    <citation type="submission" date="2022-08" db="EMBL/GenBank/DDBJ databases">
        <authorList>
            <person name="Kallberg Y."/>
            <person name="Tangrot J."/>
            <person name="Rosling A."/>
        </authorList>
    </citation>
    <scope>NUCLEOTIDE SEQUENCE</scope>
    <source>
        <strain evidence="10">Wild A</strain>
    </source>
</reference>
<evidence type="ECO:0000313" key="10">
    <source>
        <dbReference type="EMBL" id="CAI2168006.1"/>
    </source>
</evidence>
<accession>A0A9W4WW45</accession>
<evidence type="ECO:0000259" key="9">
    <source>
        <dbReference type="PROSITE" id="PS50217"/>
    </source>
</evidence>
<proteinExistence type="inferred from homology"/>
<gene>
    <name evidence="10" type="ORF">FWILDA_LOCUS3367</name>
</gene>
<evidence type="ECO:0000256" key="6">
    <source>
        <dbReference type="ARBA" id="ARBA00023230"/>
    </source>
</evidence>
<dbReference type="Pfam" id="PF07716">
    <property type="entry name" value="bZIP_2"/>
    <property type="match status" value="1"/>
</dbReference>
<dbReference type="Gene3D" id="1.20.5.170">
    <property type="match status" value="1"/>
</dbReference>
<evidence type="ECO:0000256" key="7">
    <source>
        <dbReference type="ARBA" id="ARBA00023242"/>
    </source>
</evidence>
<dbReference type="PANTHER" id="PTHR46714">
    <property type="entry name" value="TRANSCRIPTIONAL ACTIVATOR HAC1"/>
    <property type="match status" value="1"/>
</dbReference>
<comment type="subcellular location">
    <subcellularLocation>
        <location evidence="1">Nucleus</location>
    </subcellularLocation>
</comment>
<dbReference type="GO" id="GO:0003677">
    <property type="term" value="F:DNA binding"/>
    <property type="evidence" value="ECO:0007669"/>
    <property type="project" value="UniProtKB-KW"/>
</dbReference>
<feature type="region of interest" description="Disordered" evidence="8">
    <location>
        <begin position="98"/>
        <end position="200"/>
    </location>
</feature>
<dbReference type="AlphaFoldDB" id="A0A9W4WW45"/>
<dbReference type="InterPro" id="IPR046347">
    <property type="entry name" value="bZIP_sf"/>
</dbReference>
<keyword evidence="11" id="KW-1185">Reference proteome</keyword>
<keyword evidence="3" id="KW-0805">Transcription regulation</keyword>
<dbReference type="PROSITE" id="PS50217">
    <property type="entry name" value="BZIP"/>
    <property type="match status" value="1"/>
</dbReference>
<evidence type="ECO:0000256" key="1">
    <source>
        <dbReference type="ARBA" id="ARBA00004123"/>
    </source>
</evidence>
<keyword evidence="6" id="KW-0834">Unfolded protein response</keyword>
<dbReference type="OrthoDB" id="674948at2759"/>
<dbReference type="SMART" id="SM00338">
    <property type="entry name" value="BRLZ"/>
    <property type="match status" value="1"/>
</dbReference>
<dbReference type="GO" id="GO:0045944">
    <property type="term" value="P:positive regulation of transcription by RNA polymerase II"/>
    <property type="evidence" value="ECO:0007669"/>
    <property type="project" value="InterPro"/>
</dbReference>